<dbReference type="PANTHER" id="PTHR10030:SF37">
    <property type="entry name" value="ALPHA-L-FUCOSIDASE-RELATED"/>
    <property type="match status" value="1"/>
</dbReference>
<dbReference type="Gene3D" id="2.60.40.1180">
    <property type="entry name" value="Golgi alpha-mannosidase II"/>
    <property type="match status" value="1"/>
</dbReference>
<organism evidence="10 11">
    <name type="scientific">Mariniblastus fucicola</name>
    <dbReference type="NCBI Taxonomy" id="980251"/>
    <lineage>
        <taxon>Bacteria</taxon>
        <taxon>Pseudomonadati</taxon>
        <taxon>Planctomycetota</taxon>
        <taxon>Planctomycetia</taxon>
        <taxon>Pirellulales</taxon>
        <taxon>Pirellulaceae</taxon>
        <taxon>Mariniblastus</taxon>
    </lineage>
</organism>
<evidence type="ECO:0000256" key="2">
    <source>
        <dbReference type="ARBA" id="ARBA00007951"/>
    </source>
</evidence>
<feature type="chain" id="PRO_5022692429" description="alpha-L-fucosidase" evidence="7">
    <location>
        <begin position="31"/>
        <end position="513"/>
    </location>
</feature>
<sequence precursor="true">MFLFTLETISRRQLLLIALCFGLLAGHAHAQDEFRFEADWDSIRSRYECPEWFRDAKFGIFVFWGPASVPQVGNDKYGRWMYGQKRYVTKGVDCRAYHESHFGHQSKFGYKDFFPHFKMEKFDPKSWVSLFEDSGAKYIVPVAEMHDGYAMYASKHTRWNVVDVGPKRDVMRLLVDEARKKDLKVGLSSHFAWNREFYPKWDPTFDTNDPEFQDLYGKPVDPKDPPTQEFLDHWWDRTTDIVDKYQPDILWFDFGLDKPGFEPVHKKIMAYYYNKGLEWNKPVVFQDKNMRMESFPEDLMVLDIERGRRSEASEHPWQTDTAVGKISWTWIINENYKSSDFLIDELVDIVSKNGNLLLSIGPKPDGTIGDREAAILRDFGAWLKLNGEAIYGTRPWKTYGEGPAKFAEGETRFKNKHHTEYTDVESVTADIRFTAKGDVLYATSLAWPEDNTFRIKSLCIGNPYESRAVASVDFLSGTNKIEWKQTKEALVIETEGEKPCEAAYSFRIRFIDE</sequence>
<dbReference type="SUPFAM" id="SSF51445">
    <property type="entry name" value="(Trans)glycosidases"/>
    <property type="match status" value="1"/>
</dbReference>
<feature type="domain" description="Alpha-L-fucosidase C-terminal" evidence="9">
    <location>
        <begin position="425"/>
        <end position="508"/>
    </location>
</feature>
<feature type="signal peptide" evidence="7">
    <location>
        <begin position="1"/>
        <end position="30"/>
    </location>
</feature>
<protein>
    <recommendedName>
        <fullName evidence="3">alpha-L-fucosidase</fullName>
        <ecNumber evidence="3">3.2.1.51</ecNumber>
    </recommendedName>
</protein>
<dbReference type="InterPro" id="IPR000933">
    <property type="entry name" value="Glyco_hydro_29"/>
</dbReference>
<comment type="function">
    <text evidence="1">Alpha-L-fucosidase is responsible for hydrolyzing the alpha-1,6-linked fucose joined to the reducing-end N-acetylglucosamine of the carbohydrate moieties of glycoproteins.</text>
</comment>
<dbReference type="GO" id="GO:0006004">
    <property type="term" value="P:fucose metabolic process"/>
    <property type="evidence" value="ECO:0007669"/>
    <property type="project" value="InterPro"/>
</dbReference>
<feature type="domain" description="Glycoside hydrolase family 29 N-terminal" evidence="8">
    <location>
        <begin position="27"/>
        <end position="388"/>
    </location>
</feature>
<evidence type="ECO:0000256" key="1">
    <source>
        <dbReference type="ARBA" id="ARBA00004071"/>
    </source>
</evidence>
<accession>A0A5B9PC61</accession>
<dbReference type="AlphaFoldDB" id="A0A5B9PC61"/>
<dbReference type="Pfam" id="PF16757">
    <property type="entry name" value="Fucosidase_C"/>
    <property type="match status" value="1"/>
</dbReference>
<name>A0A5B9PC61_9BACT</name>
<keyword evidence="4 7" id="KW-0732">Signal</keyword>
<evidence type="ECO:0000259" key="8">
    <source>
        <dbReference type="Pfam" id="PF01120"/>
    </source>
</evidence>
<dbReference type="GO" id="GO:0005764">
    <property type="term" value="C:lysosome"/>
    <property type="evidence" value="ECO:0007669"/>
    <property type="project" value="TreeGrafter"/>
</dbReference>
<dbReference type="Gene3D" id="3.20.20.80">
    <property type="entry name" value="Glycosidases"/>
    <property type="match status" value="1"/>
</dbReference>
<evidence type="ECO:0000256" key="5">
    <source>
        <dbReference type="ARBA" id="ARBA00022801"/>
    </source>
</evidence>
<evidence type="ECO:0000256" key="7">
    <source>
        <dbReference type="SAM" id="SignalP"/>
    </source>
</evidence>
<dbReference type="RefSeq" id="WP_075084092.1">
    <property type="nucleotide sequence ID" value="NZ_CP042912.1"/>
</dbReference>
<evidence type="ECO:0000313" key="10">
    <source>
        <dbReference type="EMBL" id="QEG24317.1"/>
    </source>
</evidence>
<dbReference type="PRINTS" id="PR00741">
    <property type="entry name" value="GLHYDRLASE29"/>
</dbReference>
<dbReference type="InterPro" id="IPR031919">
    <property type="entry name" value="Fucosidase_C"/>
</dbReference>
<dbReference type="InterPro" id="IPR016286">
    <property type="entry name" value="FUC_metazoa-typ"/>
</dbReference>
<dbReference type="GO" id="GO:0004560">
    <property type="term" value="F:alpha-L-fucosidase activity"/>
    <property type="evidence" value="ECO:0007669"/>
    <property type="project" value="InterPro"/>
</dbReference>
<dbReference type="PANTHER" id="PTHR10030">
    <property type="entry name" value="ALPHA-L-FUCOSIDASE"/>
    <property type="match status" value="1"/>
</dbReference>
<dbReference type="InterPro" id="IPR057739">
    <property type="entry name" value="Glyco_hydro_29_N"/>
</dbReference>
<proteinExistence type="inferred from homology"/>
<dbReference type="OrthoDB" id="231710at2"/>
<evidence type="ECO:0000259" key="9">
    <source>
        <dbReference type="Pfam" id="PF16757"/>
    </source>
</evidence>
<dbReference type="STRING" id="980251.GCA_001642875_01335"/>
<evidence type="ECO:0000256" key="3">
    <source>
        <dbReference type="ARBA" id="ARBA00012662"/>
    </source>
</evidence>
<dbReference type="Proteomes" id="UP000322214">
    <property type="component" value="Chromosome"/>
</dbReference>
<dbReference type="InterPro" id="IPR017853">
    <property type="entry name" value="GH"/>
</dbReference>
<dbReference type="GO" id="GO:0016139">
    <property type="term" value="P:glycoside catabolic process"/>
    <property type="evidence" value="ECO:0007669"/>
    <property type="project" value="TreeGrafter"/>
</dbReference>
<evidence type="ECO:0000313" key="11">
    <source>
        <dbReference type="Proteomes" id="UP000322214"/>
    </source>
</evidence>
<dbReference type="EMBL" id="CP042912">
    <property type="protein sequence ID" value="QEG24317.1"/>
    <property type="molecule type" value="Genomic_DNA"/>
</dbReference>
<dbReference type="EC" id="3.2.1.51" evidence="3"/>
<dbReference type="KEGG" id="mff:MFFC18_42360"/>
<keyword evidence="6" id="KW-0326">Glycosidase</keyword>
<evidence type="ECO:0000256" key="4">
    <source>
        <dbReference type="ARBA" id="ARBA00022729"/>
    </source>
</evidence>
<comment type="similarity">
    <text evidence="2">Belongs to the glycosyl hydrolase 29 family.</text>
</comment>
<dbReference type="PIRSF" id="PIRSF001092">
    <property type="entry name" value="Alpha-L-fucosidase"/>
    <property type="match status" value="1"/>
</dbReference>
<gene>
    <name evidence="10" type="ORF">MFFC18_42360</name>
</gene>
<keyword evidence="5" id="KW-0378">Hydrolase</keyword>
<keyword evidence="11" id="KW-1185">Reference proteome</keyword>
<dbReference type="Pfam" id="PF01120">
    <property type="entry name" value="Alpha_L_fucos"/>
    <property type="match status" value="1"/>
</dbReference>
<dbReference type="SMART" id="SM00812">
    <property type="entry name" value="Alpha_L_fucos"/>
    <property type="match status" value="1"/>
</dbReference>
<evidence type="ECO:0000256" key="6">
    <source>
        <dbReference type="ARBA" id="ARBA00023295"/>
    </source>
</evidence>
<reference evidence="10 11" key="1">
    <citation type="submission" date="2019-08" db="EMBL/GenBank/DDBJ databases">
        <title>Deep-cultivation of Planctomycetes and their phenomic and genomic characterization uncovers novel biology.</title>
        <authorList>
            <person name="Wiegand S."/>
            <person name="Jogler M."/>
            <person name="Boedeker C."/>
            <person name="Pinto D."/>
            <person name="Vollmers J."/>
            <person name="Rivas-Marin E."/>
            <person name="Kohn T."/>
            <person name="Peeters S.H."/>
            <person name="Heuer A."/>
            <person name="Rast P."/>
            <person name="Oberbeckmann S."/>
            <person name="Bunk B."/>
            <person name="Jeske O."/>
            <person name="Meyerdierks A."/>
            <person name="Storesund J.E."/>
            <person name="Kallscheuer N."/>
            <person name="Luecker S."/>
            <person name="Lage O.M."/>
            <person name="Pohl T."/>
            <person name="Merkel B.J."/>
            <person name="Hornburger P."/>
            <person name="Mueller R.-W."/>
            <person name="Bruemmer F."/>
            <person name="Labrenz M."/>
            <person name="Spormann A.M."/>
            <person name="Op den Camp H."/>
            <person name="Overmann J."/>
            <person name="Amann R."/>
            <person name="Jetten M.S.M."/>
            <person name="Mascher T."/>
            <person name="Medema M.H."/>
            <person name="Devos D.P."/>
            <person name="Kaster A.-K."/>
            <person name="Ovreas L."/>
            <person name="Rohde M."/>
            <person name="Galperin M.Y."/>
            <person name="Jogler C."/>
        </authorList>
    </citation>
    <scope>NUCLEOTIDE SEQUENCE [LARGE SCALE GENOMIC DNA]</scope>
    <source>
        <strain evidence="10 11">FC18</strain>
    </source>
</reference>
<dbReference type="InterPro" id="IPR013780">
    <property type="entry name" value="Glyco_hydro_b"/>
</dbReference>